<dbReference type="Proteomes" id="UP000297855">
    <property type="component" value="Unassembled WGS sequence"/>
</dbReference>
<gene>
    <name evidence="3" type="ORF">EHO61_03620</name>
</gene>
<dbReference type="InterPro" id="IPR028347">
    <property type="entry name" value="START_dom_prot"/>
</dbReference>
<comment type="caution">
    <text evidence="3">The sequence shown here is derived from an EMBL/GenBank/DDBJ whole genome shotgun (WGS) entry which is preliminary data.</text>
</comment>
<dbReference type="PANTHER" id="PTHR19308:SF14">
    <property type="entry name" value="START DOMAIN-CONTAINING PROTEIN"/>
    <property type="match status" value="1"/>
</dbReference>
<dbReference type="Gene3D" id="3.30.530.20">
    <property type="match status" value="1"/>
</dbReference>
<evidence type="ECO:0000313" key="4">
    <source>
        <dbReference type="Proteomes" id="UP000297855"/>
    </source>
</evidence>
<dbReference type="EMBL" id="RQEV01000003">
    <property type="protein sequence ID" value="TGK20957.1"/>
    <property type="molecule type" value="Genomic_DNA"/>
</dbReference>
<dbReference type="GO" id="GO:0008289">
    <property type="term" value="F:lipid binding"/>
    <property type="evidence" value="ECO:0007669"/>
    <property type="project" value="InterPro"/>
</dbReference>
<keyword evidence="1" id="KW-1133">Transmembrane helix</keyword>
<organism evidence="3 4">
    <name type="scientific">Leptospira fluminis</name>
    <dbReference type="NCBI Taxonomy" id="2484979"/>
    <lineage>
        <taxon>Bacteria</taxon>
        <taxon>Pseudomonadati</taxon>
        <taxon>Spirochaetota</taxon>
        <taxon>Spirochaetia</taxon>
        <taxon>Leptospirales</taxon>
        <taxon>Leptospiraceae</taxon>
        <taxon>Leptospira</taxon>
    </lineage>
</organism>
<keyword evidence="1" id="KW-0812">Transmembrane</keyword>
<keyword evidence="1" id="KW-0472">Membrane</keyword>
<evidence type="ECO:0000259" key="2">
    <source>
        <dbReference type="PROSITE" id="PS50848"/>
    </source>
</evidence>
<dbReference type="SUPFAM" id="SSF55961">
    <property type="entry name" value="Bet v1-like"/>
    <property type="match status" value="1"/>
</dbReference>
<evidence type="ECO:0000256" key="1">
    <source>
        <dbReference type="SAM" id="Phobius"/>
    </source>
</evidence>
<dbReference type="AlphaFoldDB" id="A0A4R9GTS4"/>
<keyword evidence="4" id="KW-1185">Reference proteome</keyword>
<dbReference type="GO" id="GO:0005737">
    <property type="term" value="C:cytoplasm"/>
    <property type="evidence" value="ECO:0007669"/>
    <property type="project" value="UniProtKB-ARBA"/>
</dbReference>
<sequence length="219" mass="24985">MNTSAKQRQNLFFGKAFFSVFLHGIFTVSFLFFSSDVIAGDWVYLKEENGVKIFKRATDSRFDAFKVSTLISRSLSEVRNVFLNIPGHTNWIANCKESRLLGGKVPDKFIHYYLIGAPWPVKDREMILETESFFDTQKRRVSILTRAVNDPNVPVKKDSYRITRSHIQWTLEEVSDSSTLVTYVNQTDPGGDVPSYLSNWSSAGAPTETILSLKRLLEK</sequence>
<dbReference type="InterPro" id="IPR023393">
    <property type="entry name" value="START-like_dom_sf"/>
</dbReference>
<accession>A0A4R9GTS4</accession>
<dbReference type="RefSeq" id="WP_135812253.1">
    <property type="nucleotide sequence ID" value="NZ_RQEV01000003.1"/>
</dbReference>
<dbReference type="PROSITE" id="PS50848">
    <property type="entry name" value="START"/>
    <property type="match status" value="1"/>
</dbReference>
<feature type="transmembrane region" description="Helical" evidence="1">
    <location>
        <begin position="12"/>
        <end position="33"/>
    </location>
</feature>
<feature type="domain" description="START" evidence="2">
    <location>
        <begin position="42"/>
        <end position="219"/>
    </location>
</feature>
<dbReference type="InterPro" id="IPR002913">
    <property type="entry name" value="START_lipid-bd_dom"/>
</dbReference>
<dbReference type="OrthoDB" id="5734556at2"/>
<dbReference type="Pfam" id="PF01852">
    <property type="entry name" value="START"/>
    <property type="match status" value="1"/>
</dbReference>
<proteinExistence type="predicted"/>
<dbReference type="PIRSF" id="PIRSF039033">
    <property type="entry name" value="START_dom"/>
    <property type="match status" value="1"/>
</dbReference>
<dbReference type="InterPro" id="IPR051213">
    <property type="entry name" value="START_lipid_transfer"/>
</dbReference>
<protein>
    <submittedName>
        <fullName evidence="3">Lipid-binding protein</fullName>
    </submittedName>
</protein>
<name>A0A4R9GTS4_9LEPT</name>
<reference evidence="3" key="1">
    <citation type="journal article" date="2019" name="PLoS Negl. Trop. Dis.">
        <title>Revisiting the worldwide diversity of Leptospira species in the environment.</title>
        <authorList>
            <person name="Vincent A.T."/>
            <person name="Schiettekatte O."/>
            <person name="Bourhy P."/>
            <person name="Veyrier F.J."/>
            <person name="Picardeau M."/>
        </authorList>
    </citation>
    <scope>NUCLEOTIDE SEQUENCE [LARGE SCALE GENOMIC DNA]</scope>
    <source>
        <strain evidence="3">SCS5</strain>
    </source>
</reference>
<evidence type="ECO:0000313" key="3">
    <source>
        <dbReference type="EMBL" id="TGK20957.1"/>
    </source>
</evidence>
<dbReference type="PANTHER" id="PTHR19308">
    <property type="entry name" value="PHOSPHATIDYLCHOLINE TRANSFER PROTEIN"/>
    <property type="match status" value="1"/>
</dbReference>